<feature type="transmembrane region" description="Helical" evidence="7">
    <location>
        <begin position="356"/>
        <end position="376"/>
    </location>
</feature>
<evidence type="ECO:0000313" key="8">
    <source>
        <dbReference type="EMBL" id="KAK4481081.1"/>
    </source>
</evidence>
<feature type="compositionally biased region" description="Polar residues" evidence="6">
    <location>
        <begin position="635"/>
        <end position="649"/>
    </location>
</feature>
<sequence>MESETLVTDYQPSASQRVLAAAGPVLWIAISYVDPGKWATAVEGGARLGFDTALLMLIVNCAAILCQYLSARIAIATGKDLAQICREEYDGRTCVLLGIQAETSMIVLDLTMVLGTAYGLNAVFGIDLFTCVFLTGFDAVLFPFLASLLENPKAKFSAICFVSFILVSYVCVILISQPESSVSMGGMLNKLSGENAYALMSLLGANIMPHNFYLHSSIVQQDQGRTNVSKGALCHDHFFATLCVFSGIFLVNCMLMNLAANVFYSSGLVSLTFQDALSLLDQVSRSSIASVALILIMFFSNQLISLPWSLGRRVIAHDFFRLDIPCWLHRATIRIIAIIPALYCIGNSGADGIFQLLIFTHVVVALLLPSSVIPLFQVASSGSIMGAYKTSPFVKFLALVSFVGMLGLKIFFVMELIFGSSDWVSSLKWNIESTVPILYVILLVAAFVSLFLMLWLAITPLKSARSGVDTQAFLWDEKTAMLDSSVERDQTEISEVQYQLEKAMEGQTHALSSDKSFGNHQKLSIPGPDLNLPETLLDSESNIRLTTIQENKSDFTFSKPTISHPEAYETTSEVASPEFGELNKSEPLKASSLSTESKDMVEKVSIIEEYVQNEKDDDGEDPWEPEESTKDVPESSPSLTSEGTGSFRSLSGKLDDVGSGPGSLSRLAGLGRAARRQLTATLDEFWGQLFDFHGQVTQDAKTNKLDILLGANSKVDSKTSFASVKLESLTKDSTGYYPGGRGSDSLRTSSFYTSSMQQMGQSNIGSPPGVQQRSSMWSNNMQLLDAYGRNPGHSTLDSGERRYYSVRIPSSSVGLDQQPATIHNLASYLGRMDKEMGSDYLKGQLETLTKTSTPTIKTNTIDSYNRSLGQKPQNGSLTRPPGFHNVPVSRNSSLKSERAFQDSSSPEPVDYTNNPSNVKKFHSLPDISGLYVPNRDSFRSGNNPQWDNYMGYGQSISRLAREQTCPSAGTSLGYNEFSPKVGRDAFSLQYGSGSGASSLWSKQPYEQFGVADKSPPKIQETASIVDMEAKLLQSFRSCITRLLKLEGSDWLFRQNDGADEDLIDRVAAREKFLYEVETRTLDRKHEADHSKTMSVPNCGDGCVWKVDLVISFGVWCIHRILELSLMESRPELWGKYTYVLNRLQGIIDLAFSKPRTPMVPCFCLQLPVGYQQKSSPTVSNDSLPPQPSKLGRGKFTTAPMLLEIIKDVETAINCRKGRTGTAAGDVAFPKGKENLASVLKRYKRQQKSQYEVWLLWSLFENRARGKQETQRLPTFYGPPAPVPPPIGPHETLAPQKPAGTVS</sequence>
<evidence type="ECO:0000256" key="3">
    <source>
        <dbReference type="ARBA" id="ARBA00022692"/>
    </source>
</evidence>
<dbReference type="PRINTS" id="PR00447">
    <property type="entry name" value="NATRESASSCMP"/>
</dbReference>
<comment type="caution">
    <text evidence="8">The sequence shown here is derived from an EMBL/GenBank/DDBJ whole genome shotgun (WGS) entry which is preliminary data.</text>
</comment>
<accession>A0ABR0CVI9</accession>
<feature type="transmembrane region" description="Helical" evidence="7">
    <location>
        <begin position="124"/>
        <end position="149"/>
    </location>
</feature>
<feature type="compositionally biased region" description="Pro residues" evidence="6">
    <location>
        <begin position="1276"/>
        <end position="1287"/>
    </location>
</feature>
<comment type="similarity">
    <text evidence="2">Belongs to the NRAMP (TC 2.A.55) family.</text>
</comment>
<dbReference type="PANTHER" id="PTHR11706">
    <property type="entry name" value="SOLUTE CARRIER PROTEIN FAMILY 11 MEMBER"/>
    <property type="match status" value="1"/>
</dbReference>
<feature type="transmembrane region" description="Helical" evidence="7">
    <location>
        <begin position="95"/>
        <end position="118"/>
    </location>
</feature>
<dbReference type="Pfam" id="PF01566">
    <property type="entry name" value="Nramp"/>
    <property type="match status" value="1"/>
</dbReference>
<feature type="region of interest" description="Disordered" evidence="6">
    <location>
        <begin position="853"/>
        <end position="923"/>
    </location>
</feature>
<feature type="region of interest" description="Disordered" evidence="6">
    <location>
        <begin position="556"/>
        <end position="597"/>
    </location>
</feature>
<feature type="transmembrane region" description="Helical" evidence="7">
    <location>
        <begin position="156"/>
        <end position="176"/>
    </location>
</feature>
<feature type="transmembrane region" description="Helical" evidence="7">
    <location>
        <begin position="237"/>
        <end position="260"/>
    </location>
</feature>
<feature type="region of interest" description="Disordered" evidence="6">
    <location>
        <begin position="1270"/>
        <end position="1302"/>
    </location>
</feature>
<comment type="subcellular location">
    <subcellularLocation>
        <location evidence="1">Membrane</location>
        <topology evidence="1">Multi-pass membrane protein</topology>
    </subcellularLocation>
</comment>
<feature type="transmembrane region" description="Helical" evidence="7">
    <location>
        <begin position="288"/>
        <end position="310"/>
    </location>
</feature>
<protein>
    <recommendedName>
        <fullName evidence="10">Ethylene-insensitive protein 2</fullName>
    </recommendedName>
</protein>
<feature type="compositionally biased region" description="Polar residues" evidence="6">
    <location>
        <begin position="901"/>
        <end position="917"/>
    </location>
</feature>
<feature type="region of interest" description="Disordered" evidence="6">
    <location>
        <begin position="610"/>
        <end position="663"/>
    </location>
</feature>
<proteinExistence type="inferred from homology"/>
<evidence type="ECO:0000256" key="2">
    <source>
        <dbReference type="ARBA" id="ARBA00009965"/>
    </source>
</evidence>
<feature type="transmembrane region" description="Helical" evidence="7">
    <location>
        <begin position="196"/>
        <end position="216"/>
    </location>
</feature>
<feature type="compositionally biased region" description="Acidic residues" evidence="6">
    <location>
        <begin position="615"/>
        <end position="626"/>
    </location>
</feature>
<feature type="transmembrane region" description="Helical" evidence="7">
    <location>
        <begin position="437"/>
        <end position="458"/>
    </location>
</feature>
<dbReference type="Proteomes" id="UP001291926">
    <property type="component" value="Unassembled WGS sequence"/>
</dbReference>
<evidence type="ECO:0008006" key="10">
    <source>
        <dbReference type="Google" id="ProtNLM"/>
    </source>
</evidence>
<reference evidence="8 9" key="1">
    <citation type="journal article" date="2023" name="bioRxiv">
        <title>Genome report: Whole genome sequence and annotation of Penstemon davidsonii.</title>
        <authorList>
            <person name="Ostevik K.L."/>
            <person name="Alabady M."/>
            <person name="Zhang M."/>
            <person name="Rausher M.D."/>
        </authorList>
    </citation>
    <scope>NUCLEOTIDE SEQUENCE [LARGE SCALE GENOMIC DNA]</scope>
    <source>
        <strain evidence="8">DNT005</strain>
        <tissue evidence="8">Whole leaf</tissue>
    </source>
</reference>
<gene>
    <name evidence="8" type="ORF">RD792_011951</name>
</gene>
<evidence type="ECO:0000256" key="7">
    <source>
        <dbReference type="SAM" id="Phobius"/>
    </source>
</evidence>
<feature type="compositionally biased region" description="Polar residues" evidence="6">
    <location>
        <begin position="862"/>
        <end position="877"/>
    </location>
</feature>
<name>A0ABR0CVI9_9LAMI</name>
<dbReference type="InterPro" id="IPR001046">
    <property type="entry name" value="NRAMP_fam"/>
</dbReference>
<organism evidence="8 9">
    <name type="scientific">Penstemon davidsonii</name>
    <dbReference type="NCBI Taxonomy" id="160366"/>
    <lineage>
        <taxon>Eukaryota</taxon>
        <taxon>Viridiplantae</taxon>
        <taxon>Streptophyta</taxon>
        <taxon>Embryophyta</taxon>
        <taxon>Tracheophyta</taxon>
        <taxon>Spermatophyta</taxon>
        <taxon>Magnoliopsida</taxon>
        <taxon>eudicotyledons</taxon>
        <taxon>Gunneridae</taxon>
        <taxon>Pentapetalae</taxon>
        <taxon>asterids</taxon>
        <taxon>lamiids</taxon>
        <taxon>Lamiales</taxon>
        <taxon>Plantaginaceae</taxon>
        <taxon>Cheloneae</taxon>
        <taxon>Penstemon</taxon>
    </lineage>
</organism>
<evidence type="ECO:0000313" key="9">
    <source>
        <dbReference type="Proteomes" id="UP001291926"/>
    </source>
</evidence>
<feature type="transmembrane region" description="Helical" evidence="7">
    <location>
        <begin position="53"/>
        <end position="75"/>
    </location>
</feature>
<evidence type="ECO:0000256" key="1">
    <source>
        <dbReference type="ARBA" id="ARBA00004141"/>
    </source>
</evidence>
<dbReference type="NCBIfam" id="NF037982">
    <property type="entry name" value="Nramp_1"/>
    <property type="match status" value="1"/>
</dbReference>
<keyword evidence="9" id="KW-1185">Reference proteome</keyword>
<keyword evidence="5 7" id="KW-0472">Membrane</keyword>
<keyword evidence="3 7" id="KW-0812">Transmembrane</keyword>
<dbReference type="InterPro" id="IPR017187">
    <property type="entry name" value="EIN2"/>
</dbReference>
<evidence type="ECO:0000256" key="6">
    <source>
        <dbReference type="SAM" id="MobiDB-lite"/>
    </source>
</evidence>
<evidence type="ECO:0000256" key="5">
    <source>
        <dbReference type="ARBA" id="ARBA00023136"/>
    </source>
</evidence>
<dbReference type="PIRSF" id="PIRSF037378">
    <property type="entry name" value="EIN2"/>
    <property type="match status" value="1"/>
</dbReference>
<feature type="transmembrane region" description="Helical" evidence="7">
    <location>
        <begin position="396"/>
        <end position="417"/>
    </location>
</feature>
<keyword evidence="4 7" id="KW-1133">Transmembrane helix</keyword>
<evidence type="ECO:0000256" key="4">
    <source>
        <dbReference type="ARBA" id="ARBA00022989"/>
    </source>
</evidence>
<dbReference type="PANTHER" id="PTHR11706:SF75">
    <property type="entry name" value="ETHYLENE-INSENSITIVE PROTEIN 2"/>
    <property type="match status" value="1"/>
</dbReference>
<dbReference type="EMBL" id="JAYDYQ010002685">
    <property type="protein sequence ID" value="KAK4481081.1"/>
    <property type="molecule type" value="Genomic_DNA"/>
</dbReference>